<accession>A0A0E0P0G0</accession>
<protein>
    <submittedName>
        <fullName evidence="3">Uncharacterized protein</fullName>
    </submittedName>
</protein>
<feature type="region of interest" description="Disordered" evidence="1">
    <location>
        <begin position="42"/>
        <end position="64"/>
    </location>
</feature>
<dbReference type="HOGENOM" id="CLU_1083316_0_0_1"/>
<feature type="chain" id="PRO_5002369728" evidence="2">
    <location>
        <begin position="20"/>
        <end position="257"/>
    </location>
</feature>
<reference evidence="4" key="1">
    <citation type="submission" date="2013-06" db="EMBL/GenBank/DDBJ databases">
        <authorList>
            <person name="Zhao Q."/>
        </authorList>
    </citation>
    <scope>NUCLEOTIDE SEQUENCE</scope>
    <source>
        <strain evidence="4">cv. W1943</strain>
    </source>
</reference>
<proteinExistence type="predicted"/>
<evidence type="ECO:0000256" key="2">
    <source>
        <dbReference type="SAM" id="SignalP"/>
    </source>
</evidence>
<dbReference type="EnsemblPlants" id="ORUFI03G33210.1">
    <property type="protein sequence ID" value="ORUFI03G33210.1"/>
    <property type="gene ID" value="ORUFI03G33210"/>
</dbReference>
<name>A0A0E0P0G0_ORYRU</name>
<evidence type="ECO:0000313" key="3">
    <source>
        <dbReference type="EnsemblPlants" id="ORUFI03G33210.1"/>
    </source>
</evidence>
<dbReference type="STRING" id="4529.A0A0E0P0G0"/>
<dbReference type="AlphaFoldDB" id="A0A0E0P0G0"/>
<feature type="compositionally biased region" description="Pro residues" evidence="1">
    <location>
        <begin position="245"/>
        <end position="257"/>
    </location>
</feature>
<sequence length="257" mass="25675">MSAPLFLSLLFFSPSPQFGSRQGSQPVGKVGVRRPATGDEAAADLNATSPAPTRHPPTTSPAHSRLQCNIHIGAKSIKKTSNAINGGVFVLLLFGVAFVSLGGGGGVLTVEVGGDGAAAGEVEDEATDVRIKTACGSFQSAAGAFAWMRESGVDAKAVAAGATTVDVLSLLSPASPPNHLALLPALRDPAPGLALPRCRHGAPTPASAAAPAPASTAVVAAEPPPPRPAPPPPAAGRAHLRPRRPCPALPPPVASRA</sequence>
<feature type="compositionally biased region" description="Low complexity" evidence="1">
    <location>
        <begin position="197"/>
        <end position="221"/>
    </location>
</feature>
<feature type="region of interest" description="Disordered" evidence="1">
    <location>
        <begin position="197"/>
        <end position="257"/>
    </location>
</feature>
<evidence type="ECO:0000256" key="1">
    <source>
        <dbReference type="SAM" id="MobiDB-lite"/>
    </source>
</evidence>
<dbReference type="Gramene" id="ORUFI03G33210.1">
    <property type="protein sequence ID" value="ORUFI03G33210.1"/>
    <property type="gene ID" value="ORUFI03G33210"/>
</dbReference>
<organism evidence="3 4">
    <name type="scientific">Oryza rufipogon</name>
    <name type="common">Brownbeard rice</name>
    <name type="synonym">Asian wild rice</name>
    <dbReference type="NCBI Taxonomy" id="4529"/>
    <lineage>
        <taxon>Eukaryota</taxon>
        <taxon>Viridiplantae</taxon>
        <taxon>Streptophyta</taxon>
        <taxon>Embryophyta</taxon>
        <taxon>Tracheophyta</taxon>
        <taxon>Spermatophyta</taxon>
        <taxon>Magnoliopsida</taxon>
        <taxon>Liliopsida</taxon>
        <taxon>Poales</taxon>
        <taxon>Poaceae</taxon>
        <taxon>BOP clade</taxon>
        <taxon>Oryzoideae</taxon>
        <taxon>Oryzeae</taxon>
        <taxon>Oryzinae</taxon>
        <taxon>Oryza</taxon>
    </lineage>
</organism>
<keyword evidence="2" id="KW-0732">Signal</keyword>
<feature type="compositionally biased region" description="Pro residues" evidence="1">
    <location>
        <begin position="222"/>
        <end position="234"/>
    </location>
</feature>
<reference evidence="3" key="2">
    <citation type="submission" date="2015-06" db="UniProtKB">
        <authorList>
            <consortium name="EnsemblPlants"/>
        </authorList>
    </citation>
    <scope>IDENTIFICATION</scope>
</reference>
<keyword evidence="4" id="KW-1185">Reference proteome</keyword>
<evidence type="ECO:0000313" key="4">
    <source>
        <dbReference type="Proteomes" id="UP000008022"/>
    </source>
</evidence>
<dbReference type="Proteomes" id="UP000008022">
    <property type="component" value="Unassembled WGS sequence"/>
</dbReference>
<feature type="signal peptide" evidence="2">
    <location>
        <begin position="1"/>
        <end position="19"/>
    </location>
</feature>